<dbReference type="Proteomes" id="UP000314294">
    <property type="component" value="Unassembled WGS sequence"/>
</dbReference>
<reference evidence="2 3" key="1">
    <citation type="submission" date="2019-03" db="EMBL/GenBank/DDBJ databases">
        <title>First draft genome of Liparis tanakae, snailfish: a comprehensive survey of snailfish specific genes.</title>
        <authorList>
            <person name="Kim W."/>
            <person name="Song I."/>
            <person name="Jeong J.-H."/>
            <person name="Kim D."/>
            <person name="Kim S."/>
            <person name="Ryu S."/>
            <person name="Song J.Y."/>
            <person name="Lee S.K."/>
        </authorList>
    </citation>
    <scope>NUCLEOTIDE SEQUENCE [LARGE SCALE GENOMIC DNA]</scope>
    <source>
        <tissue evidence="2">Muscle</tissue>
    </source>
</reference>
<dbReference type="EMBL" id="SRLO01000379">
    <property type="protein sequence ID" value="TNN58420.1"/>
    <property type="molecule type" value="Genomic_DNA"/>
</dbReference>
<proteinExistence type="predicted"/>
<name>A0A4Z2GYT4_9TELE</name>
<accession>A0A4Z2GYT4</accession>
<organism evidence="2 3">
    <name type="scientific">Liparis tanakae</name>
    <name type="common">Tanaka's snailfish</name>
    <dbReference type="NCBI Taxonomy" id="230148"/>
    <lineage>
        <taxon>Eukaryota</taxon>
        <taxon>Metazoa</taxon>
        <taxon>Chordata</taxon>
        <taxon>Craniata</taxon>
        <taxon>Vertebrata</taxon>
        <taxon>Euteleostomi</taxon>
        <taxon>Actinopterygii</taxon>
        <taxon>Neopterygii</taxon>
        <taxon>Teleostei</taxon>
        <taxon>Neoteleostei</taxon>
        <taxon>Acanthomorphata</taxon>
        <taxon>Eupercaria</taxon>
        <taxon>Perciformes</taxon>
        <taxon>Cottioidei</taxon>
        <taxon>Cottales</taxon>
        <taxon>Liparidae</taxon>
        <taxon>Liparis</taxon>
    </lineage>
</organism>
<evidence type="ECO:0000256" key="1">
    <source>
        <dbReference type="SAM" id="MobiDB-lite"/>
    </source>
</evidence>
<sequence length="112" mass="12718">MTATRCQRALSFYREEENRIHGLPPASIDRSHARRCNQDRHPSPNFGFATAALDRQIDAGPNSVKDIQESFECVRVLPIWILWVKESWAQHDAISTVGRVQGTRQGLKKGSF</sequence>
<evidence type="ECO:0000313" key="2">
    <source>
        <dbReference type="EMBL" id="TNN58420.1"/>
    </source>
</evidence>
<feature type="region of interest" description="Disordered" evidence="1">
    <location>
        <begin position="23"/>
        <end position="47"/>
    </location>
</feature>
<keyword evidence="3" id="KW-1185">Reference proteome</keyword>
<comment type="caution">
    <text evidence="2">The sequence shown here is derived from an EMBL/GenBank/DDBJ whole genome shotgun (WGS) entry which is preliminary data.</text>
</comment>
<evidence type="ECO:0000313" key="3">
    <source>
        <dbReference type="Proteomes" id="UP000314294"/>
    </source>
</evidence>
<dbReference type="AlphaFoldDB" id="A0A4Z2GYT4"/>
<gene>
    <name evidence="2" type="ORF">EYF80_031371</name>
</gene>
<protein>
    <submittedName>
        <fullName evidence="2">Uncharacterized protein</fullName>
    </submittedName>
</protein>